<dbReference type="EMBL" id="BNEA01000015">
    <property type="protein sequence ID" value="GHI53621.1"/>
    <property type="molecule type" value="Genomic_DNA"/>
</dbReference>
<evidence type="ECO:0000313" key="3">
    <source>
        <dbReference type="Proteomes" id="UP000646738"/>
    </source>
</evidence>
<proteinExistence type="predicted"/>
<evidence type="ECO:0000313" key="2">
    <source>
        <dbReference type="EMBL" id="GHI53621.1"/>
    </source>
</evidence>
<gene>
    <name evidence="2" type="ORF">Srubr_34670</name>
</gene>
<name>A0ABQ3RCQ7_STRRR</name>
<protein>
    <submittedName>
        <fullName evidence="2">Uncharacterized protein</fullName>
    </submittedName>
</protein>
<dbReference type="Proteomes" id="UP000646738">
    <property type="component" value="Unassembled WGS sequence"/>
</dbReference>
<feature type="region of interest" description="Disordered" evidence="1">
    <location>
        <begin position="44"/>
        <end position="63"/>
    </location>
</feature>
<reference evidence="3" key="1">
    <citation type="submission" date="2023-07" db="EMBL/GenBank/DDBJ databases">
        <title>Whole genome shotgun sequence of Streptomyces achromogenes subsp. rubradiris NBRC 14000.</title>
        <authorList>
            <person name="Komaki H."/>
            <person name="Tamura T."/>
        </authorList>
    </citation>
    <scope>NUCLEOTIDE SEQUENCE [LARGE SCALE GENOMIC DNA]</scope>
    <source>
        <strain evidence="3">NBRC 14000</strain>
    </source>
</reference>
<evidence type="ECO:0000256" key="1">
    <source>
        <dbReference type="SAM" id="MobiDB-lite"/>
    </source>
</evidence>
<feature type="region of interest" description="Disordered" evidence="1">
    <location>
        <begin position="74"/>
        <end position="96"/>
    </location>
</feature>
<accession>A0ABQ3RCQ7</accession>
<sequence length="132" mass="15359">MRRSGNRMHFMVFTETFDADVMCRFLDQLTDHFDHKVHLVVHGHRAPLPQGPHRARRSPGPDRAALPVVVLARPEPRRAGQRPPQTEAAYAQPGRDQAQLAAEARRFFHRRQRQQHIVRGYFSGPHLRYILE</sequence>
<organism evidence="2 3">
    <name type="scientific">Streptomyces rubradiris</name>
    <name type="common">Streptomyces achromogenes subsp. rubradiris</name>
    <dbReference type="NCBI Taxonomy" id="285531"/>
    <lineage>
        <taxon>Bacteria</taxon>
        <taxon>Bacillati</taxon>
        <taxon>Actinomycetota</taxon>
        <taxon>Actinomycetes</taxon>
        <taxon>Kitasatosporales</taxon>
        <taxon>Streptomycetaceae</taxon>
        <taxon>Streptomyces</taxon>
    </lineage>
</organism>
<comment type="caution">
    <text evidence="2">The sequence shown here is derived from an EMBL/GenBank/DDBJ whole genome shotgun (WGS) entry which is preliminary data.</text>
</comment>
<keyword evidence="3" id="KW-1185">Reference proteome</keyword>